<evidence type="ECO:0000256" key="1">
    <source>
        <dbReference type="SAM" id="MobiDB-lite"/>
    </source>
</evidence>
<dbReference type="Proteomes" id="UP000604046">
    <property type="component" value="Unassembled WGS sequence"/>
</dbReference>
<name>A0A812NLA4_9DINO</name>
<dbReference type="OrthoDB" id="407389at2759"/>
<proteinExistence type="predicted"/>
<feature type="compositionally biased region" description="Polar residues" evidence="1">
    <location>
        <begin position="115"/>
        <end position="136"/>
    </location>
</feature>
<keyword evidence="3" id="KW-1185">Reference proteome</keyword>
<evidence type="ECO:0000313" key="3">
    <source>
        <dbReference type="Proteomes" id="UP000604046"/>
    </source>
</evidence>
<evidence type="ECO:0000313" key="2">
    <source>
        <dbReference type="EMBL" id="CAE7326281.1"/>
    </source>
</evidence>
<accession>A0A812NLA4</accession>
<comment type="caution">
    <text evidence="2">The sequence shown here is derived from an EMBL/GenBank/DDBJ whole genome shotgun (WGS) entry which is preliminary data.</text>
</comment>
<protein>
    <submittedName>
        <fullName evidence="2">GIP protein</fullName>
    </submittedName>
</protein>
<gene>
    <name evidence="2" type="primary">GIP</name>
    <name evidence="2" type="ORF">SNAT2548_LOCUS17082</name>
</gene>
<feature type="region of interest" description="Disordered" evidence="1">
    <location>
        <begin position="57"/>
        <end position="96"/>
    </location>
</feature>
<reference evidence="2" key="1">
    <citation type="submission" date="2021-02" db="EMBL/GenBank/DDBJ databases">
        <authorList>
            <person name="Dougan E. K."/>
            <person name="Rhodes N."/>
            <person name="Thang M."/>
            <person name="Chan C."/>
        </authorList>
    </citation>
    <scope>NUCLEOTIDE SEQUENCE</scope>
</reference>
<sequence>MTAVAYFADCGPLMQRSTVGDVCLVVVVVGMWILRARCGGHSFLEVQRAASNETSADYSLSLPGSRDGASPPWTRQTPDSDAPPRHNYGHQFDDSMDSGFVAQSTLMSDRRADDVTSSFGRSRSQQPSNVLDNGAISSTVTFESDRSGSGKPRIEAEACEWESAVAKYGPDVEYVQANLIFGIKHYELDQSQHRFKARIVGDHVRDIYGRLVEEDQLHGRPIALEGSRALDCDAGLQPDGDCQTADADGAYLQARLKGSEEILSRDHADVATFLVKQDAYIDTFARKYLDEIGAYRLPRYDTPAVKLAACDVSSMNEPKFASNCGTYVGAGLWIARNSRPEIPVAVGWLGRYTTKWTKREDAALHRLMGYLAATQ</sequence>
<feature type="region of interest" description="Disordered" evidence="1">
    <location>
        <begin position="112"/>
        <end position="136"/>
    </location>
</feature>
<dbReference type="AlphaFoldDB" id="A0A812NLA4"/>
<dbReference type="EMBL" id="CAJNDS010002100">
    <property type="protein sequence ID" value="CAE7326281.1"/>
    <property type="molecule type" value="Genomic_DNA"/>
</dbReference>
<organism evidence="2 3">
    <name type="scientific">Symbiodinium natans</name>
    <dbReference type="NCBI Taxonomy" id="878477"/>
    <lineage>
        <taxon>Eukaryota</taxon>
        <taxon>Sar</taxon>
        <taxon>Alveolata</taxon>
        <taxon>Dinophyceae</taxon>
        <taxon>Suessiales</taxon>
        <taxon>Symbiodiniaceae</taxon>
        <taxon>Symbiodinium</taxon>
    </lineage>
</organism>